<evidence type="ECO:0000313" key="1">
    <source>
        <dbReference type="EMBL" id="CAA9312175.1"/>
    </source>
</evidence>
<reference evidence="1" key="1">
    <citation type="submission" date="2020-02" db="EMBL/GenBank/DDBJ databases">
        <authorList>
            <person name="Meier V. D."/>
        </authorList>
    </citation>
    <scope>NUCLEOTIDE SEQUENCE</scope>
    <source>
        <strain evidence="1">AVDCRST_MAG68</strain>
    </source>
</reference>
<dbReference type="AlphaFoldDB" id="A0A6J4KUW2"/>
<accession>A0A6J4KUW2</accession>
<organism evidence="1">
    <name type="scientific">uncultured Gemmatimonadota bacterium</name>
    <dbReference type="NCBI Taxonomy" id="203437"/>
    <lineage>
        <taxon>Bacteria</taxon>
        <taxon>Pseudomonadati</taxon>
        <taxon>Gemmatimonadota</taxon>
        <taxon>environmental samples</taxon>
    </lineage>
</organism>
<gene>
    <name evidence="1" type="ORF">AVDCRST_MAG68-1426</name>
</gene>
<name>A0A6J4KUW2_9BACT</name>
<sequence length="42" mass="4638">MLDPSGELVCLTVYRRGAREVARRLNAVGEGRVAGQARQPRE</sequence>
<protein>
    <submittedName>
        <fullName evidence="1">Uncharacterized protein</fullName>
    </submittedName>
</protein>
<dbReference type="EMBL" id="CADCTW010000074">
    <property type="protein sequence ID" value="CAA9312175.1"/>
    <property type="molecule type" value="Genomic_DNA"/>
</dbReference>
<proteinExistence type="predicted"/>